<organism evidence="2 3">
    <name type="scientific">Didymodactylos carnosus</name>
    <dbReference type="NCBI Taxonomy" id="1234261"/>
    <lineage>
        <taxon>Eukaryota</taxon>
        <taxon>Metazoa</taxon>
        <taxon>Spiralia</taxon>
        <taxon>Gnathifera</taxon>
        <taxon>Rotifera</taxon>
        <taxon>Eurotatoria</taxon>
        <taxon>Bdelloidea</taxon>
        <taxon>Philodinida</taxon>
        <taxon>Philodinidae</taxon>
        <taxon>Didymodactylos</taxon>
    </lineage>
</organism>
<reference evidence="2" key="1">
    <citation type="submission" date="2021-02" db="EMBL/GenBank/DDBJ databases">
        <authorList>
            <person name="Nowell W R."/>
        </authorList>
    </citation>
    <scope>NUCLEOTIDE SEQUENCE</scope>
</reference>
<dbReference type="InterPro" id="IPR011989">
    <property type="entry name" value="ARM-like"/>
</dbReference>
<evidence type="ECO:0000313" key="1">
    <source>
        <dbReference type="EMBL" id="CAF1368014.1"/>
    </source>
</evidence>
<accession>A0A8S2RNR7</accession>
<dbReference type="Proteomes" id="UP000682733">
    <property type="component" value="Unassembled WGS sequence"/>
</dbReference>
<evidence type="ECO:0000313" key="3">
    <source>
        <dbReference type="Proteomes" id="UP000682733"/>
    </source>
</evidence>
<dbReference type="EMBL" id="CAJOBA010045465">
    <property type="protein sequence ID" value="CAF4177262.1"/>
    <property type="molecule type" value="Genomic_DNA"/>
</dbReference>
<dbReference type="SUPFAM" id="SSF48371">
    <property type="entry name" value="ARM repeat"/>
    <property type="match status" value="1"/>
</dbReference>
<gene>
    <name evidence="1" type="ORF">OVA965_LOCUS31538</name>
    <name evidence="2" type="ORF">TMI583_LOCUS32369</name>
</gene>
<proteinExistence type="predicted"/>
<dbReference type="EMBL" id="CAJNOK010023807">
    <property type="protein sequence ID" value="CAF1368014.1"/>
    <property type="molecule type" value="Genomic_DNA"/>
</dbReference>
<dbReference type="Proteomes" id="UP000677228">
    <property type="component" value="Unassembled WGS sequence"/>
</dbReference>
<dbReference type="AlphaFoldDB" id="A0A8S2RNR7"/>
<sequence length="227" mass="26639">MESLEYLWKNSLNMKDIEQNTLKLIELAVRNGQKFPPIFLNLLSCLTKDSRFNKSLLIKIIKLLSNDTQQLITQEILDNSEHDVLENVTKFHGIFLKGAQNGCKLTKTMTNHFVKLLQSQDNNIRNQRLDVMKILKNLVSNKQTIDENIIQYLENTMEDNDETMYKLVLNILEYLPTYKPSRKFLIYLQNILERHPLYSQIETILNKAINLPTQIKLHIIHVFLIAE</sequence>
<dbReference type="Gene3D" id="1.25.10.10">
    <property type="entry name" value="Leucine-rich Repeat Variant"/>
    <property type="match status" value="1"/>
</dbReference>
<dbReference type="InterPro" id="IPR016024">
    <property type="entry name" value="ARM-type_fold"/>
</dbReference>
<comment type="caution">
    <text evidence="2">The sequence shown here is derived from an EMBL/GenBank/DDBJ whole genome shotgun (WGS) entry which is preliminary data.</text>
</comment>
<protein>
    <submittedName>
        <fullName evidence="2">Uncharacterized protein</fullName>
    </submittedName>
</protein>
<name>A0A8S2RNR7_9BILA</name>
<evidence type="ECO:0000313" key="2">
    <source>
        <dbReference type="EMBL" id="CAF4177262.1"/>
    </source>
</evidence>